<dbReference type="CDD" id="cd16917">
    <property type="entry name" value="HATPase_UhpB-NarQ-NarX-like"/>
    <property type="match status" value="1"/>
</dbReference>
<dbReference type="InterPro" id="IPR017205">
    <property type="entry name" value="Sig_transdc_His_kinase_ChrS"/>
</dbReference>
<dbReference type="EMBL" id="BMVC01000016">
    <property type="protein sequence ID" value="GHD10267.1"/>
    <property type="molecule type" value="Genomic_DNA"/>
</dbReference>
<dbReference type="InterPro" id="IPR050482">
    <property type="entry name" value="Sensor_HK_TwoCompSys"/>
</dbReference>
<evidence type="ECO:0000256" key="4">
    <source>
        <dbReference type="SAM" id="Coils"/>
    </source>
</evidence>
<dbReference type="Pfam" id="PF02518">
    <property type="entry name" value="HATPase_c"/>
    <property type="match status" value="1"/>
</dbReference>
<name>A0A918X436_9ACTN</name>
<dbReference type="PANTHER" id="PTHR24421:SF62">
    <property type="entry name" value="SENSORY TRANSDUCTION HISTIDINE KINASE"/>
    <property type="match status" value="1"/>
</dbReference>
<keyword evidence="3" id="KW-0902">Two-component regulatory system</keyword>
<evidence type="ECO:0000256" key="2">
    <source>
        <dbReference type="ARBA" id="ARBA00022777"/>
    </source>
</evidence>
<keyword evidence="5" id="KW-1133">Transmembrane helix</keyword>
<sequence length="413" mass="44574">MGPGERPMVIEDELRGKIFRWGPYGILALALAVALSTVKELEMTTGELYALVPVIAVALVLHTWAGRAGLFQFDGGNDSTTSQTVYYVLRTILAFVLTHLNPFFSIYAVLGYFDSHDMLGLRWGRIGLLATAVTMAYGQAGGAWWLFGALLALHVSLALTFERFGHKAEMDRQNKVATIQALEESNARLEEALAENAALHDQLVVQAREAGVSDERRRLAAEIHDTIAQALTGIVTQLQAATDSPDQETARTHVDRATALARTGLGEARRSVRNLSPAALEHDDLPEALKKTVDDWSRSACVPAEFTVTGTVDPLHDEIQATLLRIAQEALTNTAKHAHATRVGVTLSYLGDEIALDVRDDGRGFDLAADTAVGFGLGGMRARAERLAGTVDIESEPGYGTAISARVPLVDHA</sequence>
<dbReference type="Proteomes" id="UP000638353">
    <property type="component" value="Unassembled WGS sequence"/>
</dbReference>
<feature type="transmembrane region" description="Helical" evidence="5">
    <location>
        <begin position="144"/>
        <end position="165"/>
    </location>
</feature>
<feature type="domain" description="Histidine kinase" evidence="6">
    <location>
        <begin position="323"/>
        <end position="411"/>
    </location>
</feature>
<dbReference type="AlphaFoldDB" id="A0A918X436"/>
<dbReference type="InterPro" id="IPR011712">
    <property type="entry name" value="Sig_transdc_His_kin_sub3_dim/P"/>
</dbReference>
<evidence type="ECO:0000313" key="8">
    <source>
        <dbReference type="Proteomes" id="UP000638353"/>
    </source>
</evidence>
<dbReference type="SMART" id="SM00387">
    <property type="entry name" value="HATPase_c"/>
    <property type="match status" value="1"/>
</dbReference>
<comment type="caution">
    <text evidence="7">The sequence shown here is derived from an EMBL/GenBank/DDBJ whole genome shotgun (WGS) entry which is preliminary data.</text>
</comment>
<organism evidence="7 8">
    <name type="scientific">Streptomyces finlayi</name>
    <dbReference type="NCBI Taxonomy" id="67296"/>
    <lineage>
        <taxon>Bacteria</taxon>
        <taxon>Bacillati</taxon>
        <taxon>Actinomycetota</taxon>
        <taxon>Actinomycetes</taxon>
        <taxon>Kitasatosporales</taxon>
        <taxon>Streptomycetaceae</taxon>
        <taxon>Streptomyces</taxon>
    </lineage>
</organism>
<dbReference type="Gene3D" id="1.20.5.1930">
    <property type="match status" value="1"/>
</dbReference>
<protein>
    <submittedName>
        <fullName evidence="7">Histidine kinase</fullName>
    </submittedName>
</protein>
<dbReference type="InterPro" id="IPR005467">
    <property type="entry name" value="His_kinase_dom"/>
</dbReference>
<feature type="transmembrane region" description="Helical" evidence="5">
    <location>
        <begin position="85"/>
        <end position="110"/>
    </location>
</feature>
<reference evidence="7" key="1">
    <citation type="journal article" date="2014" name="Int. J. Syst. Evol. Microbiol.">
        <title>Complete genome sequence of Corynebacterium casei LMG S-19264T (=DSM 44701T), isolated from a smear-ripened cheese.</title>
        <authorList>
            <consortium name="US DOE Joint Genome Institute (JGI-PGF)"/>
            <person name="Walter F."/>
            <person name="Albersmeier A."/>
            <person name="Kalinowski J."/>
            <person name="Ruckert C."/>
        </authorList>
    </citation>
    <scope>NUCLEOTIDE SEQUENCE</scope>
    <source>
        <strain evidence="7">JCM 4637</strain>
    </source>
</reference>
<evidence type="ECO:0000256" key="5">
    <source>
        <dbReference type="SAM" id="Phobius"/>
    </source>
</evidence>
<keyword evidence="1" id="KW-0808">Transferase</keyword>
<keyword evidence="5" id="KW-0812">Transmembrane</keyword>
<evidence type="ECO:0000259" key="6">
    <source>
        <dbReference type="PROSITE" id="PS50109"/>
    </source>
</evidence>
<feature type="coiled-coil region" evidence="4">
    <location>
        <begin position="172"/>
        <end position="202"/>
    </location>
</feature>
<dbReference type="InterPro" id="IPR003594">
    <property type="entry name" value="HATPase_dom"/>
</dbReference>
<reference evidence="7" key="2">
    <citation type="submission" date="2020-09" db="EMBL/GenBank/DDBJ databases">
        <authorList>
            <person name="Sun Q."/>
            <person name="Ohkuma M."/>
        </authorList>
    </citation>
    <scope>NUCLEOTIDE SEQUENCE</scope>
    <source>
        <strain evidence="7">JCM 4637</strain>
    </source>
</reference>
<feature type="transmembrane region" description="Helical" evidence="5">
    <location>
        <begin position="48"/>
        <end position="65"/>
    </location>
</feature>
<dbReference type="GO" id="GO:0046983">
    <property type="term" value="F:protein dimerization activity"/>
    <property type="evidence" value="ECO:0007669"/>
    <property type="project" value="InterPro"/>
</dbReference>
<feature type="transmembrane region" description="Helical" evidence="5">
    <location>
        <begin position="18"/>
        <end position="36"/>
    </location>
</feature>
<keyword evidence="4" id="KW-0175">Coiled coil</keyword>
<keyword evidence="5" id="KW-0472">Membrane</keyword>
<dbReference type="InterPro" id="IPR036890">
    <property type="entry name" value="HATPase_C_sf"/>
</dbReference>
<evidence type="ECO:0000256" key="1">
    <source>
        <dbReference type="ARBA" id="ARBA00022679"/>
    </source>
</evidence>
<dbReference type="PROSITE" id="PS50109">
    <property type="entry name" value="HIS_KIN"/>
    <property type="match status" value="1"/>
</dbReference>
<accession>A0A918X436</accession>
<dbReference type="GO" id="GO:0000155">
    <property type="term" value="F:phosphorelay sensor kinase activity"/>
    <property type="evidence" value="ECO:0007669"/>
    <property type="project" value="InterPro"/>
</dbReference>
<proteinExistence type="predicted"/>
<gene>
    <name evidence="7" type="ORF">GCM10010334_65200</name>
</gene>
<dbReference type="Gene3D" id="3.30.565.10">
    <property type="entry name" value="Histidine kinase-like ATPase, C-terminal domain"/>
    <property type="match status" value="1"/>
</dbReference>
<evidence type="ECO:0000256" key="3">
    <source>
        <dbReference type="ARBA" id="ARBA00023012"/>
    </source>
</evidence>
<dbReference type="GO" id="GO:0016020">
    <property type="term" value="C:membrane"/>
    <property type="evidence" value="ECO:0007669"/>
    <property type="project" value="InterPro"/>
</dbReference>
<dbReference type="Pfam" id="PF07730">
    <property type="entry name" value="HisKA_3"/>
    <property type="match status" value="1"/>
</dbReference>
<dbReference type="PANTHER" id="PTHR24421">
    <property type="entry name" value="NITRATE/NITRITE SENSOR PROTEIN NARX-RELATED"/>
    <property type="match status" value="1"/>
</dbReference>
<evidence type="ECO:0000313" key="7">
    <source>
        <dbReference type="EMBL" id="GHD10267.1"/>
    </source>
</evidence>
<keyword evidence="2 7" id="KW-0418">Kinase</keyword>
<dbReference type="SUPFAM" id="SSF55874">
    <property type="entry name" value="ATPase domain of HSP90 chaperone/DNA topoisomerase II/histidine kinase"/>
    <property type="match status" value="1"/>
</dbReference>
<dbReference type="PIRSF" id="PIRSF037434">
    <property type="entry name" value="STHK_ChrS"/>
    <property type="match status" value="1"/>
</dbReference>